<dbReference type="PANTHER" id="PTHR43266">
    <property type="entry name" value="MACROLIDE-EFFLUX PROTEIN"/>
    <property type="match status" value="1"/>
</dbReference>
<dbReference type="InterPro" id="IPR011701">
    <property type="entry name" value="MFS"/>
</dbReference>
<proteinExistence type="predicted"/>
<keyword evidence="6 7" id="KW-0472">Membrane</keyword>
<reference evidence="9 10" key="1">
    <citation type="submission" date="2024-02" db="EMBL/GenBank/DDBJ databases">
        <title>The Genome Sequence of Enterococcus sp. DIV0159.</title>
        <authorList>
            <person name="Earl A."/>
            <person name="Manson A."/>
            <person name="Gilmore M."/>
            <person name="Sanders J."/>
            <person name="Shea T."/>
            <person name="Howe W."/>
            <person name="Livny J."/>
            <person name="Cuomo C."/>
            <person name="Neafsey D."/>
            <person name="Birren B."/>
        </authorList>
    </citation>
    <scope>NUCLEOTIDE SEQUENCE [LARGE SCALE GENOMIC DNA]</scope>
    <source>
        <strain evidence="9 10">665A</strain>
    </source>
</reference>
<dbReference type="CDD" id="cd06173">
    <property type="entry name" value="MFS_MefA_like"/>
    <property type="match status" value="1"/>
</dbReference>
<dbReference type="Gene3D" id="1.20.1250.20">
    <property type="entry name" value="MFS general substrate transporter like domains"/>
    <property type="match status" value="1"/>
</dbReference>
<feature type="transmembrane region" description="Helical" evidence="7">
    <location>
        <begin position="79"/>
        <end position="100"/>
    </location>
</feature>
<comment type="subcellular location">
    <subcellularLocation>
        <location evidence="1">Cell membrane</location>
        <topology evidence="1">Multi-pass membrane protein</topology>
    </subcellularLocation>
</comment>
<feature type="transmembrane region" description="Helical" evidence="7">
    <location>
        <begin position="12"/>
        <end position="39"/>
    </location>
</feature>
<evidence type="ECO:0000256" key="7">
    <source>
        <dbReference type="SAM" id="Phobius"/>
    </source>
</evidence>
<keyword evidence="5 7" id="KW-1133">Transmembrane helix</keyword>
<evidence type="ECO:0000259" key="8">
    <source>
        <dbReference type="PROSITE" id="PS50850"/>
    </source>
</evidence>
<gene>
    <name evidence="9" type="ORF">JZO67_001091</name>
</gene>
<feature type="transmembrane region" description="Helical" evidence="7">
    <location>
        <begin position="351"/>
        <end position="370"/>
    </location>
</feature>
<dbReference type="EMBL" id="JAFREL020000001">
    <property type="protein sequence ID" value="MEO1769152.1"/>
    <property type="molecule type" value="Genomic_DNA"/>
</dbReference>
<feature type="transmembrane region" description="Helical" evidence="7">
    <location>
        <begin position="264"/>
        <end position="283"/>
    </location>
</feature>
<feature type="transmembrane region" description="Helical" evidence="7">
    <location>
        <begin position="175"/>
        <end position="192"/>
    </location>
</feature>
<keyword evidence="2" id="KW-0813">Transport</keyword>
<feature type="transmembrane region" description="Helical" evidence="7">
    <location>
        <begin position="290"/>
        <end position="308"/>
    </location>
</feature>
<evidence type="ECO:0000256" key="4">
    <source>
        <dbReference type="ARBA" id="ARBA00022692"/>
    </source>
</evidence>
<evidence type="ECO:0000256" key="6">
    <source>
        <dbReference type="ARBA" id="ARBA00023136"/>
    </source>
</evidence>
<feature type="transmembrane region" description="Helical" evidence="7">
    <location>
        <begin position="223"/>
        <end position="244"/>
    </location>
</feature>
<keyword evidence="10" id="KW-1185">Reference proteome</keyword>
<evidence type="ECO:0000256" key="1">
    <source>
        <dbReference type="ARBA" id="ARBA00004651"/>
    </source>
</evidence>
<keyword evidence="3" id="KW-1003">Cell membrane</keyword>
<evidence type="ECO:0000256" key="3">
    <source>
        <dbReference type="ARBA" id="ARBA00022475"/>
    </source>
</evidence>
<feature type="transmembrane region" description="Helical" evidence="7">
    <location>
        <begin position="314"/>
        <end position="339"/>
    </location>
</feature>
<feature type="transmembrane region" description="Helical" evidence="7">
    <location>
        <begin position="45"/>
        <end position="67"/>
    </location>
</feature>
<dbReference type="PANTHER" id="PTHR43266:SF10">
    <property type="entry name" value="BACILYSIN EXPORTER BACE-RELATED"/>
    <property type="match status" value="1"/>
</dbReference>
<feature type="domain" description="Major facilitator superfamily (MFS) profile" evidence="8">
    <location>
        <begin position="13"/>
        <end position="405"/>
    </location>
</feature>
<dbReference type="InterPro" id="IPR020846">
    <property type="entry name" value="MFS_dom"/>
</dbReference>
<dbReference type="Proteomes" id="UP000664357">
    <property type="component" value="Unassembled WGS sequence"/>
</dbReference>
<dbReference type="Pfam" id="PF07690">
    <property type="entry name" value="MFS_1"/>
    <property type="match status" value="1"/>
</dbReference>
<comment type="caution">
    <text evidence="9">The sequence shown here is derived from an EMBL/GenBank/DDBJ whole genome shotgun (WGS) entry which is preliminary data.</text>
</comment>
<evidence type="ECO:0000256" key="5">
    <source>
        <dbReference type="ARBA" id="ARBA00022989"/>
    </source>
</evidence>
<accession>A0ABV0EMT3</accession>
<organism evidence="9 10">
    <name type="scientific">Candidatus Enterococcus ferrettii</name>
    <dbReference type="NCBI Taxonomy" id="2815324"/>
    <lineage>
        <taxon>Bacteria</taxon>
        <taxon>Bacillati</taxon>
        <taxon>Bacillota</taxon>
        <taxon>Bacilli</taxon>
        <taxon>Lactobacillales</taxon>
        <taxon>Enterococcaceae</taxon>
        <taxon>Enterococcus</taxon>
    </lineage>
</organism>
<dbReference type="InterPro" id="IPR036259">
    <property type="entry name" value="MFS_trans_sf"/>
</dbReference>
<protein>
    <submittedName>
        <fullName evidence="9">MFS transporter, DHA3 family, macrolide efflux protein</fullName>
    </submittedName>
</protein>
<dbReference type="SUPFAM" id="SSF103473">
    <property type="entry name" value="MFS general substrate transporter"/>
    <property type="match status" value="1"/>
</dbReference>
<evidence type="ECO:0000256" key="2">
    <source>
        <dbReference type="ARBA" id="ARBA00022448"/>
    </source>
</evidence>
<evidence type="ECO:0000313" key="10">
    <source>
        <dbReference type="Proteomes" id="UP000664357"/>
    </source>
</evidence>
<keyword evidence="4 7" id="KW-0812">Transmembrane</keyword>
<evidence type="ECO:0000313" key="9">
    <source>
        <dbReference type="EMBL" id="MEO1769152.1"/>
    </source>
</evidence>
<feature type="transmembrane region" description="Helical" evidence="7">
    <location>
        <begin position="382"/>
        <end position="401"/>
    </location>
</feature>
<dbReference type="PROSITE" id="PS50850">
    <property type="entry name" value="MFS"/>
    <property type="match status" value="1"/>
</dbReference>
<sequence>MKKSNTKRQWRLNIQLFLMSQFLTGITSMTVQYAIIWYLTEQTRSATMLSFATLLGMLPMIVLSPFVGPYVDRLNKKGLLIIPDLIAALFAIILSVTGIVTGTFPFWLIFISLFVRAVTQTFQTPTILAILPTLAPREELTKVNGQLGMVQSANRIIAPGIGAFLFTLMPLHLLLLLDVLGALLGLLLLIFVKIPKTSEHSGNTLALEETKQGIKDLRSKNGLWIIVLIGALSSIFIMPAASMYPLMTMGYFDGTVSNAGLVQMIYSVGMLVGGSIIGVFGNWKDRMKPLLISYLVIGITFAAGGLLPSNQSGLVWFMILSAFTGIAAPFFDSLLMAMIQQSFPVNQIGRIMGVVMALLSLLASLGLIFTGPIADRIGVENVFVISGLGIILCAIINWLIVPAKNYDKQLQGESMLDGSD</sequence>
<name>A0ABV0EMT3_9ENTE</name>